<dbReference type="PANTHER" id="PTHR12496">
    <property type="entry name" value="CGI-41 METHYLTRANSFERASE"/>
    <property type="match status" value="1"/>
</dbReference>
<reference evidence="3 4" key="1">
    <citation type="submission" date="2017-10" db="EMBL/GenBank/DDBJ databases">
        <title>Development of genomic resources for the powdery mildew, Erysiphe pulchra.</title>
        <authorList>
            <person name="Wadl P.A."/>
            <person name="Mack B.M."/>
            <person name="Moore G."/>
            <person name="Beltz S.B."/>
        </authorList>
    </citation>
    <scope>NUCLEOTIDE SEQUENCE [LARGE SCALE GENOMIC DNA]</scope>
    <source>
        <strain evidence="3">Cflorida</strain>
    </source>
</reference>
<evidence type="ECO:0000259" key="2">
    <source>
        <dbReference type="Pfam" id="PF13679"/>
    </source>
</evidence>
<dbReference type="PANTHER" id="PTHR12496:SF0">
    <property type="entry name" value="METHYLTRANSFERASE DOMAIN-CONTAINING PROTEIN"/>
    <property type="match status" value="1"/>
</dbReference>
<dbReference type="OrthoDB" id="10258156at2759"/>
<gene>
    <name evidence="3" type="ORF">EPUL_003223</name>
</gene>
<dbReference type="Proteomes" id="UP000237438">
    <property type="component" value="Unassembled WGS sequence"/>
</dbReference>
<dbReference type="STRING" id="225359.A0A2S4PUD5"/>
<feature type="domain" description="Methyltransferase" evidence="2">
    <location>
        <begin position="169"/>
        <end position="413"/>
    </location>
</feature>
<organism evidence="3 4">
    <name type="scientific">Erysiphe pulchra</name>
    <dbReference type="NCBI Taxonomy" id="225359"/>
    <lineage>
        <taxon>Eukaryota</taxon>
        <taxon>Fungi</taxon>
        <taxon>Dikarya</taxon>
        <taxon>Ascomycota</taxon>
        <taxon>Pezizomycotina</taxon>
        <taxon>Leotiomycetes</taxon>
        <taxon>Erysiphales</taxon>
        <taxon>Erysiphaceae</taxon>
        <taxon>Erysiphe</taxon>
    </lineage>
</organism>
<dbReference type="Pfam" id="PF13679">
    <property type="entry name" value="Methyltransf_32"/>
    <property type="match status" value="1"/>
</dbReference>
<evidence type="ECO:0000313" key="3">
    <source>
        <dbReference type="EMBL" id="POS85658.1"/>
    </source>
</evidence>
<proteinExistence type="predicted"/>
<evidence type="ECO:0000256" key="1">
    <source>
        <dbReference type="SAM" id="MobiDB-lite"/>
    </source>
</evidence>
<dbReference type="AlphaFoldDB" id="A0A2S4PUD5"/>
<comment type="caution">
    <text evidence="3">The sequence shown here is derived from an EMBL/GenBank/DDBJ whole genome shotgun (WGS) entry which is preliminary data.</text>
</comment>
<dbReference type="InterPro" id="IPR025714">
    <property type="entry name" value="Methyltranfer_dom"/>
</dbReference>
<sequence>MAPSSPLPYSSNDFQDANEYVESLLDFCSTSVLFQTLCGGVHILDFYTRQQSAFRSVIPREWHDWLLSRDSTSELLDFLMRRDFCKTSVDGENTGGERGVNNNNDASAAAAPDTLVDYIRQIRRLSLNQNMSKERQQQQQHQQLPKKKLNATKSPGNLPRQITVGMVPKKIHEVENFAKYVVRLADDIAMQSGKEITHFVDLGSGQNYLGRALASSMYNKQIIAIENKELNISSAKNMDIFANAAKRETVMRNKKLYRLQRLTAPKSMQGLTQEEKTKRIQELEMRNSLHSSVDLRPSRELDTIYVKQVGKGYIHYVHHKISNGDLTDIIDQIEHIKVKPPPTPIVDQDLESQEKQMHVGDNLISKVEDEVRLMVISIHSCGNLSHHGIQSLLQNDKVHAVAIIGCCYNLLSERFRYSSLKHPLLRPNKCAINASRAADTDGSDEDLHGFPMSNRIATHNEKGLRLNITARMMAVQAPYNWTEKESEIFFTRHFYRALFQRVLLDRDIVQLSSHQIVGGALESTDPIIIGTLRKKCHGSFKAYVRGAIEKLSQDPERGGIQISEKLSSITDEEIDEYVNKYEPFKKELSVTWSLMAFSAILVESLIIVDRWLYLREHSDIVENCWVEPVFDYQISPRNMVVVGIKR</sequence>
<evidence type="ECO:0000313" key="4">
    <source>
        <dbReference type="Proteomes" id="UP000237438"/>
    </source>
</evidence>
<name>A0A2S4PUD5_9PEZI</name>
<protein>
    <recommendedName>
        <fullName evidence="2">Methyltransferase domain-containing protein</fullName>
    </recommendedName>
</protein>
<dbReference type="InterPro" id="IPR052220">
    <property type="entry name" value="METTL25"/>
</dbReference>
<feature type="region of interest" description="Disordered" evidence="1">
    <location>
        <begin position="131"/>
        <end position="160"/>
    </location>
</feature>
<accession>A0A2S4PUD5</accession>
<dbReference type="EMBL" id="PEDP01000537">
    <property type="protein sequence ID" value="POS85658.1"/>
    <property type="molecule type" value="Genomic_DNA"/>
</dbReference>
<keyword evidence="4" id="KW-1185">Reference proteome</keyword>